<protein>
    <recommendedName>
        <fullName evidence="5">RNA polymerase sigma-70 region 2 domain-containing protein</fullName>
    </recommendedName>
</protein>
<dbReference type="InterPro" id="IPR039425">
    <property type="entry name" value="RNA_pol_sigma-70-like"/>
</dbReference>
<comment type="caution">
    <text evidence="6">The sequence shown here is derived from an EMBL/GenBank/DDBJ whole genome shotgun (WGS) entry which is preliminary data.</text>
</comment>
<keyword evidence="2" id="KW-0731">Sigma factor</keyword>
<dbReference type="EMBL" id="BARV01006066">
    <property type="protein sequence ID" value="GAI07454.1"/>
    <property type="molecule type" value="Genomic_DNA"/>
</dbReference>
<reference evidence="6" key="1">
    <citation type="journal article" date="2014" name="Front. Microbiol.">
        <title>High frequency of phylogenetically diverse reductive dehalogenase-homologous genes in deep subseafloor sedimentary metagenomes.</title>
        <authorList>
            <person name="Kawai M."/>
            <person name="Futagami T."/>
            <person name="Toyoda A."/>
            <person name="Takaki Y."/>
            <person name="Nishi S."/>
            <person name="Hori S."/>
            <person name="Arai W."/>
            <person name="Tsubouchi T."/>
            <person name="Morono Y."/>
            <person name="Uchiyama I."/>
            <person name="Ito T."/>
            <person name="Fujiyama A."/>
            <person name="Inagaki F."/>
            <person name="Takami H."/>
        </authorList>
    </citation>
    <scope>NUCLEOTIDE SEQUENCE</scope>
    <source>
        <strain evidence="6">Expedition CK06-06</strain>
    </source>
</reference>
<evidence type="ECO:0000259" key="5">
    <source>
        <dbReference type="Pfam" id="PF04542"/>
    </source>
</evidence>
<evidence type="ECO:0000256" key="3">
    <source>
        <dbReference type="ARBA" id="ARBA00023125"/>
    </source>
</evidence>
<sequence length="191" mass="22820">MKHFTAEEILDGIRDKNNDILTFVYKEYYPFIKKYILNNNGNKQDAEDIFQETIVMIYRKVEEGQFSLDCSLKTYIYSVCRILWLKELEMRKLLRKDNLEPKEMDELDVEYLPEDGDLEKKNLIQEHVLRLDENCRQILTLFYDGASMEEITEIIGTKSTLYTKFIKFKCKEKLIESLKKDPRFRNSGISE</sequence>
<accession>X1MM92</accession>
<proteinExistence type="predicted"/>
<dbReference type="GO" id="GO:0003677">
    <property type="term" value="F:DNA binding"/>
    <property type="evidence" value="ECO:0007669"/>
    <property type="project" value="UniProtKB-KW"/>
</dbReference>
<name>X1MM92_9ZZZZ</name>
<dbReference type="Gene3D" id="1.10.1740.10">
    <property type="match status" value="1"/>
</dbReference>
<feature type="domain" description="RNA polymerase sigma-70 region 2" evidence="5">
    <location>
        <begin position="25"/>
        <end position="88"/>
    </location>
</feature>
<evidence type="ECO:0000256" key="2">
    <source>
        <dbReference type="ARBA" id="ARBA00023082"/>
    </source>
</evidence>
<dbReference type="PANTHER" id="PTHR43133:SF8">
    <property type="entry name" value="RNA POLYMERASE SIGMA FACTOR HI_1459-RELATED"/>
    <property type="match status" value="1"/>
</dbReference>
<evidence type="ECO:0000313" key="6">
    <source>
        <dbReference type="EMBL" id="GAI07454.1"/>
    </source>
</evidence>
<keyword evidence="1" id="KW-0805">Transcription regulation</keyword>
<keyword evidence="3" id="KW-0238">DNA-binding</keyword>
<dbReference type="GO" id="GO:0016987">
    <property type="term" value="F:sigma factor activity"/>
    <property type="evidence" value="ECO:0007669"/>
    <property type="project" value="UniProtKB-KW"/>
</dbReference>
<dbReference type="InterPro" id="IPR007627">
    <property type="entry name" value="RNA_pol_sigma70_r2"/>
</dbReference>
<dbReference type="InterPro" id="IPR014284">
    <property type="entry name" value="RNA_pol_sigma-70_dom"/>
</dbReference>
<dbReference type="InterPro" id="IPR013325">
    <property type="entry name" value="RNA_pol_sigma_r2"/>
</dbReference>
<keyword evidence="4" id="KW-0804">Transcription</keyword>
<dbReference type="AlphaFoldDB" id="X1MM92"/>
<dbReference type="NCBIfam" id="TIGR02937">
    <property type="entry name" value="sigma70-ECF"/>
    <property type="match status" value="1"/>
</dbReference>
<dbReference type="PANTHER" id="PTHR43133">
    <property type="entry name" value="RNA POLYMERASE ECF-TYPE SIGMA FACTO"/>
    <property type="match status" value="1"/>
</dbReference>
<dbReference type="Pfam" id="PF04542">
    <property type="entry name" value="Sigma70_r2"/>
    <property type="match status" value="1"/>
</dbReference>
<organism evidence="6">
    <name type="scientific">marine sediment metagenome</name>
    <dbReference type="NCBI Taxonomy" id="412755"/>
    <lineage>
        <taxon>unclassified sequences</taxon>
        <taxon>metagenomes</taxon>
        <taxon>ecological metagenomes</taxon>
    </lineage>
</organism>
<evidence type="ECO:0000256" key="4">
    <source>
        <dbReference type="ARBA" id="ARBA00023163"/>
    </source>
</evidence>
<gene>
    <name evidence="6" type="ORF">S06H3_12382</name>
</gene>
<dbReference type="SUPFAM" id="SSF88946">
    <property type="entry name" value="Sigma2 domain of RNA polymerase sigma factors"/>
    <property type="match status" value="1"/>
</dbReference>
<evidence type="ECO:0000256" key="1">
    <source>
        <dbReference type="ARBA" id="ARBA00023015"/>
    </source>
</evidence>
<dbReference type="GO" id="GO:0006352">
    <property type="term" value="P:DNA-templated transcription initiation"/>
    <property type="evidence" value="ECO:0007669"/>
    <property type="project" value="InterPro"/>
</dbReference>